<name>A0ABQ1MLA3_9BACT</name>
<evidence type="ECO:0000313" key="2">
    <source>
        <dbReference type="Proteomes" id="UP000636010"/>
    </source>
</evidence>
<dbReference type="RefSeq" id="WP_188464411.1">
    <property type="nucleotide sequence ID" value="NZ_BAABHU010000008.1"/>
</dbReference>
<evidence type="ECO:0000313" key="1">
    <source>
        <dbReference type="EMBL" id="GGC40487.1"/>
    </source>
</evidence>
<proteinExistence type="predicted"/>
<dbReference type="Proteomes" id="UP000636010">
    <property type="component" value="Unassembled WGS sequence"/>
</dbReference>
<dbReference type="CDD" id="cd07820">
    <property type="entry name" value="SRPBCC_3"/>
    <property type="match status" value="1"/>
</dbReference>
<organism evidence="1 2">
    <name type="scientific">Marivirga lumbricoides</name>
    <dbReference type="NCBI Taxonomy" id="1046115"/>
    <lineage>
        <taxon>Bacteria</taxon>
        <taxon>Pseudomonadati</taxon>
        <taxon>Bacteroidota</taxon>
        <taxon>Cytophagia</taxon>
        <taxon>Cytophagales</taxon>
        <taxon>Marivirgaceae</taxon>
        <taxon>Marivirga</taxon>
    </lineage>
</organism>
<comment type="caution">
    <text evidence="1">The sequence shown here is derived from an EMBL/GenBank/DDBJ whole genome shotgun (WGS) entry which is preliminary data.</text>
</comment>
<sequence>MPNIHITTFINAPLERCFDLSRSIDLHKISTQHTNEEAIDGVTSGLIDLGEHVTWRARHFFVTQKLTTKITEYESPFFFVDEMEKGAFESFRHEHFFKSSNGITEMTDHFLYKSPFGILGSLADFIFLKRYMKNLLLGRNKVIKDFAESDRWKELLE</sequence>
<evidence type="ECO:0008006" key="3">
    <source>
        <dbReference type="Google" id="ProtNLM"/>
    </source>
</evidence>
<reference evidence="2" key="1">
    <citation type="journal article" date="2019" name="Int. J. Syst. Evol. Microbiol.">
        <title>The Global Catalogue of Microorganisms (GCM) 10K type strain sequencing project: providing services to taxonomists for standard genome sequencing and annotation.</title>
        <authorList>
            <consortium name="The Broad Institute Genomics Platform"/>
            <consortium name="The Broad Institute Genome Sequencing Center for Infectious Disease"/>
            <person name="Wu L."/>
            <person name="Ma J."/>
        </authorList>
    </citation>
    <scope>NUCLEOTIDE SEQUENCE [LARGE SCALE GENOMIC DNA]</scope>
    <source>
        <strain evidence="2">CGMCC 1.10832</strain>
    </source>
</reference>
<dbReference type="Gene3D" id="3.30.530.20">
    <property type="match status" value="1"/>
</dbReference>
<dbReference type="SUPFAM" id="SSF55961">
    <property type="entry name" value="Bet v1-like"/>
    <property type="match status" value="1"/>
</dbReference>
<accession>A0ABQ1MLA3</accession>
<dbReference type="EMBL" id="BMEC01000008">
    <property type="protein sequence ID" value="GGC40487.1"/>
    <property type="molecule type" value="Genomic_DNA"/>
</dbReference>
<dbReference type="InterPro" id="IPR023393">
    <property type="entry name" value="START-like_dom_sf"/>
</dbReference>
<gene>
    <name evidence="1" type="ORF">GCM10011506_27580</name>
</gene>
<keyword evidence="2" id="KW-1185">Reference proteome</keyword>
<protein>
    <recommendedName>
        <fullName evidence="3">Cell division protein</fullName>
    </recommendedName>
</protein>